<proteinExistence type="predicted"/>
<accession>A0A0J7A963</accession>
<reference evidence="2 3" key="1">
    <citation type="submission" date="2015-06" db="EMBL/GenBank/DDBJ databases">
        <title>Recapitulation of the evolution of biosynthetic gene clusters reveals hidden chemical diversity on bacterial genomes.</title>
        <authorList>
            <person name="Cruz-Morales P."/>
            <person name="Martinez-Guerrero C."/>
            <person name="Morales-Escalante M.A."/>
            <person name="Yanez-Guerra L.A."/>
            <person name="Kopp J.F."/>
            <person name="Feldmann J."/>
            <person name="Ramos-Aboites H.E."/>
            <person name="Barona-Gomez F."/>
        </authorList>
    </citation>
    <scope>NUCLEOTIDE SEQUENCE [LARGE SCALE GENOMIC DNA]</scope>
    <source>
        <strain evidence="2 3">ATCC 31245</strain>
    </source>
</reference>
<gene>
    <name evidence="2" type="ORF">ACS04_32615</name>
</gene>
<sequence>MRLHTTVHTARLGAREFKVIRPARVPARAVLVDGPWSMDGWFDREAAHLAAGLWALAATSPRSLVHLPLREGAAGGAYAGTWRPLDLVLLHHSLQFAPSRWKELRGRLGPGRPRTVDLRVPDPDARPAGSGRQPWASRDRFRQDIHSETLFMTGSAQALREGAGRFADLARTGPGVVFGHTGRHYCRRVDCRPADRGLHIEYLEEWPA</sequence>
<dbReference type="RefSeq" id="WP_048480458.1">
    <property type="nucleotide sequence ID" value="NZ_JBIRUD010000005.1"/>
</dbReference>
<evidence type="ECO:0000313" key="2">
    <source>
        <dbReference type="EMBL" id="KMO93856.1"/>
    </source>
</evidence>
<feature type="region of interest" description="Disordered" evidence="1">
    <location>
        <begin position="112"/>
        <end position="138"/>
    </location>
</feature>
<protein>
    <submittedName>
        <fullName evidence="2">Uncharacterized protein</fullName>
    </submittedName>
</protein>
<dbReference type="PATRIC" id="fig|66430.4.peg.3180"/>
<evidence type="ECO:0000256" key="1">
    <source>
        <dbReference type="SAM" id="MobiDB-lite"/>
    </source>
</evidence>
<name>A0A0J7A963_9ACTN</name>
<dbReference type="AlphaFoldDB" id="A0A0J7A963"/>
<keyword evidence="3" id="KW-1185">Reference proteome</keyword>
<dbReference type="OrthoDB" id="3387657at2"/>
<feature type="compositionally biased region" description="Basic and acidic residues" evidence="1">
    <location>
        <begin position="114"/>
        <end position="125"/>
    </location>
</feature>
<comment type="caution">
    <text evidence="2">The sequence shown here is derived from an EMBL/GenBank/DDBJ whole genome shotgun (WGS) entry which is preliminary data.</text>
</comment>
<evidence type="ECO:0000313" key="3">
    <source>
        <dbReference type="Proteomes" id="UP000035932"/>
    </source>
</evidence>
<dbReference type="Proteomes" id="UP000035932">
    <property type="component" value="Unassembled WGS sequence"/>
</dbReference>
<dbReference type="EMBL" id="LFML01000158">
    <property type="protein sequence ID" value="KMO93856.1"/>
    <property type="molecule type" value="Genomic_DNA"/>
</dbReference>
<organism evidence="2 3">
    <name type="scientific">Streptomyces roseus</name>
    <dbReference type="NCBI Taxonomy" id="66430"/>
    <lineage>
        <taxon>Bacteria</taxon>
        <taxon>Bacillati</taxon>
        <taxon>Actinomycetota</taxon>
        <taxon>Actinomycetes</taxon>
        <taxon>Kitasatosporales</taxon>
        <taxon>Streptomycetaceae</taxon>
        <taxon>Streptomyces</taxon>
    </lineage>
</organism>
<dbReference type="STRING" id="66430.ACS04_32615"/>